<proteinExistence type="inferred from homology"/>
<keyword evidence="9" id="KW-1185">Reference proteome</keyword>
<evidence type="ECO:0000256" key="5">
    <source>
        <dbReference type="ARBA" id="ARBA00022989"/>
    </source>
</evidence>
<sequence>MLALGLLLVRLVVGLLFIGHGAQKLFGWFGGYGPKGTGGWMDSVGIKPGVVMAVLAGLMELLGGVLFAAGLLTPLAAVLIAATMVGAIVKVHGPNGLWSTANGYEYQLVLLVVAIGVALTGAGAYSLDALIK</sequence>
<dbReference type="OrthoDB" id="346004at2"/>
<reference evidence="8 9" key="1">
    <citation type="submission" date="2014-06" db="EMBL/GenBank/DDBJ databases">
        <title>Draft genome sequence of Paenibacillus sp. MSt1.</title>
        <authorList>
            <person name="Aw Y.K."/>
            <person name="Ong K.S."/>
            <person name="Gan H.M."/>
            <person name="Lee S.M."/>
        </authorList>
    </citation>
    <scope>NUCLEOTIDE SEQUENCE [LARGE SCALE GENOMIC DNA]</scope>
    <source>
        <strain evidence="8 9">MSt1</strain>
    </source>
</reference>
<gene>
    <name evidence="8" type="ORF">ET33_11375</name>
</gene>
<organism evidence="8 9">
    <name type="scientific">Paenibacillus tyrfis</name>
    <dbReference type="NCBI Taxonomy" id="1501230"/>
    <lineage>
        <taxon>Bacteria</taxon>
        <taxon>Bacillati</taxon>
        <taxon>Bacillota</taxon>
        <taxon>Bacilli</taxon>
        <taxon>Bacillales</taxon>
        <taxon>Paenibacillaceae</taxon>
        <taxon>Paenibacillus</taxon>
    </lineage>
</organism>
<evidence type="ECO:0000256" key="3">
    <source>
        <dbReference type="ARBA" id="ARBA00022475"/>
    </source>
</evidence>
<name>A0A081P0Q4_9BACL</name>
<evidence type="ECO:0000256" key="7">
    <source>
        <dbReference type="SAM" id="Phobius"/>
    </source>
</evidence>
<dbReference type="eggNOG" id="COG2259">
    <property type="taxonomic scope" value="Bacteria"/>
</dbReference>
<comment type="caution">
    <text evidence="8">The sequence shown here is derived from an EMBL/GenBank/DDBJ whole genome shotgun (WGS) entry which is preliminary data.</text>
</comment>
<protein>
    <submittedName>
        <fullName evidence="8">Oxidoreductase</fullName>
    </submittedName>
</protein>
<dbReference type="Pfam" id="PF07681">
    <property type="entry name" value="DoxX"/>
    <property type="match status" value="1"/>
</dbReference>
<evidence type="ECO:0000256" key="2">
    <source>
        <dbReference type="ARBA" id="ARBA00006679"/>
    </source>
</evidence>
<accession>A0A081P0Q4</accession>
<keyword evidence="3" id="KW-1003">Cell membrane</keyword>
<feature type="transmembrane region" description="Helical" evidence="7">
    <location>
        <begin position="65"/>
        <end position="88"/>
    </location>
</feature>
<dbReference type="RefSeq" id="WP_036686641.1">
    <property type="nucleotide sequence ID" value="NZ_JNVM01000017.1"/>
</dbReference>
<dbReference type="InterPro" id="IPR051907">
    <property type="entry name" value="DoxX-like_oxidoreductase"/>
</dbReference>
<evidence type="ECO:0000313" key="9">
    <source>
        <dbReference type="Proteomes" id="UP000028123"/>
    </source>
</evidence>
<dbReference type="PANTHER" id="PTHR33452">
    <property type="entry name" value="OXIDOREDUCTASE CATD-RELATED"/>
    <property type="match status" value="1"/>
</dbReference>
<evidence type="ECO:0000256" key="1">
    <source>
        <dbReference type="ARBA" id="ARBA00004651"/>
    </source>
</evidence>
<keyword evidence="4 7" id="KW-0812">Transmembrane</keyword>
<comment type="similarity">
    <text evidence="2">Belongs to the DoxX family.</text>
</comment>
<evidence type="ECO:0000313" key="8">
    <source>
        <dbReference type="EMBL" id="KEQ24277.1"/>
    </source>
</evidence>
<dbReference type="GO" id="GO:0005886">
    <property type="term" value="C:plasma membrane"/>
    <property type="evidence" value="ECO:0007669"/>
    <property type="project" value="UniProtKB-SubCell"/>
</dbReference>
<keyword evidence="5 7" id="KW-1133">Transmembrane helix</keyword>
<evidence type="ECO:0000256" key="4">
    <source>
        <dbReference type="ARBA" id="ARBA00022692"/>
    </source>
</evidence>
<dbReference type="Proteomes" id="UP000028123">
    <property type="component" value="Unassembled WGS sequence"/>
</dbReference>
<dbReference type="PANTHER" id="PTHR33452:SF10">
    <property type="entry name" value="OXIDOREDUCTASE MHQP-RELATED"/>
    <property type="match status" value="1"/>
</dbReference>
<evidence type="ECO:0000256" key="6">
    <source>
        <dbReference type="ARBA" id="ARBA00023136"/>
    </source>
</evidence>
<keyword evidence="6 7" id="KW-0472">Membrane</keyword>
<dbReference type="InterPro" id="IPR032808">
    <property type="entry name" value="DoxX"/>
</dbReference>
<comment type="subcellular location">
    <subcellularLocation>
        <location evidence="1">Cell membrane</location>
        <topology evidence="1">Multi-pass membrane protein</topology>
    </subcellularLocation>
</comment>
<dbReference type="EMBL" id="JNVM01000017">
    <property type="protein sequence ID" value="KEQ24277.1"/>
    <property type="molecule type" value="Genomic_DNA"/>
</dbReference>
<dbReference type="AlphaFoldDB" id="A0A081P0Q4"/>
<feature type="transmembrane region" description="Helical" evidence="7">
    <location>
        <begin position="108"/>
        <end position="127"/>
    </location>
</feature>